<dbReference type="Proteomes" id="UP000002173">
    <property type="component" value="Chromosome 3"/>
</dbReference>
<protein>
    <submittedName>
        <fullName evidence="1">Uncharacterized protein</fullName>
    </submittedName>
</protein>
<proteinExistence type="predicted"/>
<sequence>MSSIPRKYGLKNDKFATRITSKDRSANATPRRTTSFYVLGFLLVVLVLSDRARLSERLWDTLVPERNWTPLTPQFWILLVATVSLYTYNRLHPKEDNVLPSEDKKRSEALLRLKSG</sequence>
<keyword evidence="2" id="KW-1185">Reference proteome</keyword>
<dbReference type="AlphaFoldDB" id="A7AMJ1"/>
<organism evidence="1 2">
    <name type="scientific">Babesia bovis</name>
    <dbReference type="NCBI Taxonomy" id="5865"/>
    <lineage>
        <taxon>Eukaryota</taxon>
        <taxon>Sar</taxon>
        <taxon>Alveolata</taxon>
        <taxon>Apicomplexa</taxon>
        <taxon>Aconoidasida</taxon>
        <taxon>Piroplasmida</taxon>
        <taxon>Babesiidae</taxon>
        <taxon>Babesia</taxon>
    </lineage>
</organism>
<evidence type="ECO:0000313" key="1">
    <source>
        <dbReference type="EMBL" id="EDO07775.1"/>
    </source>
</evidence>
<reference evidence="1 2" key="1">
    <citation type="journal article" date="2007" name="PLoS Pathog.">
        <title>Genome sequence of Babesia bovis and comparative analysis of apicomplexan hemoprotozoa.</title>
        <authorList>
            <person name="Brayton K.A."/>
            <person name="Lau A.O.T."/>
            <person name="Herndon D.R."/>
            <person name="Hannick L."/>
            <person name="Kappmeyer L.S."/>
            <person name="Berens S.J."/>
            <person name="Bidwell S.L."/>
            <person name="Brown W.C."/>
            <person name="Crabtree J."/>
            <person name="Fadrosh D."/>
            <person name="Feldblum T."/>
            <person name="Forberger H.A."/>
            <person name="Haas B.J."/>
            <person name="Howell J.M."/>
            <person name="Khouri H."/>
            <person name="Koo H."/>
            <person name="Mann D.J."/>
            <person name="Norimine J."/>
            <person name="Paulsen I.T."/>
            <person name="Radune D."/>
            <person name="Ren Q."/>
            <person name="Smith R.K. Jr."/>
            <person name="Suarez C.E."/>
            <person name="White O."/>
            <person name="Wortman J.R."/>
            <person name="Knowles D.P. Jr."/>
            <person name="McElwain T.F."/>
            <person name="Nene V.M."/>
        </authorList>
    </citation>
    <scope>NUCLEOTIDE SEQUENCE [LARGE SCALE GENOMIC DNA]</scope>
    <source>
        <strain evidence="1">T2Bo</strain>
    </source>
</reference>
<dbReference type="EMBL" id="AAXT01000001">
    <property type="protein sequence ID" value="EDO07775.1"/>
    <property type="molecule type" value="Genomic_DNA"/>
</dbReference>
<dbReference type="VEuPathDB" id="PiroplasmaDB:BBOV_III002080"/>
<evidence type="ECO:0000313" key="2">
    <source>
        <dbReference type="Proteomes" id="UP000002173"/>
    </source>
</evidence>
<comment type="caution">
    <text evidence="1">The sequence shown here is derived from an EMBL/GenBank/DDBJ whole genome shotgun (WGS) entry which is preliminary data.</text>
</comment>
<dbReference type="InParanoid" id="A7AMJ1"/>
<gene>
    <name evidence="1" type="ORF">BBOV_III002080</name>
</gene>
<name>A7AMJ1_BABBO</name>
<accession>A7AMJ1</accession>
<dbReference type="eggNOG" id="ENOG502QWY0">
    <property type="taxonomic scope" value="Eukaryota"/>
</dbReference>